<accession>A0A1H1TIT8</accession>
<organism evidence="3 4">
    <name type="scientific">Pseudarthrobacter equi</name>
    <dbReference type="NCBI Taxonomy" id="728066"/>
    <lineage>
        <taxon>Bacteria</taxon>
        <taxon>Bacillati</taxon>
        <taxon>Actinomycetota</taxon>
        <taxon>Actinomycetes</taxon>
        <taxon>Micrococcales</taxon>
        <taxon>Micrococcaceae</taxon>
        <taxon>Pseudarthrobacter</taxon>
    </lineage>
</organism>
<reference evidence="4" key="1">
    <citation type="submission" date="2016-10" db="EMBL/GenBank/DDBJ databases">
        <authorList>
            <person name="Varghese N."/>
            <person name="Submissions S."/>
        </authorList>
    </citation>
    <scope>NUCLEOTIDE SEQUENCE [LARGE SCALE GENOMIC DNA]</scope>
    <source>
        <strain evidence="4">IMMIB L-1606</strain>
    </source>
</reference>
<dbReference type="PIRSF" id="PIRSF000136">
    <property type="entry name" value="LGO_GLO"/>
    <property type="match status" value="1"/>
</dbReference>
<dbReference type="InterPro" id="IPR007173">
    <property type="entry name" value="ALO_C"/>
</dbReference>
<dbReference type="Gene3D" id="3.30.465.10">
    <property type="match status" value="1"/>
</dbReference>
<dbReference type="Gene3D" id="3.30.70.2520">
    <property type="match status" value="1"/>
</dbReference>
<dbReference type="InterPro" id="IPR036318">
    <property type="entry name" value="FAD-bd_PCMH-like_sf"/>
</dbReference>
<gene>
    <name evidence="3" type="ORF">SAMN04489743_0425</name>
</gene>
<proteinExistence type="predicted"/>
<dbReference type="AlphaFoldDB" id="A0A1H1TIT8"/>
<evidence type="ECO:0000259" key="2">
    <source>
        <dbReference type="PROSITE" id="PS51387"/>
    </source>
</evidence>
<dbReference type="GO" id="GO:0016020">
    <property type="term" value="C:membrane"/>
    <property type="evidence" value="ECO:0007669"/>
    <property type="project" value="InterPro"/>
</dbReference>
<dbReference type="InterPro" id="IPR016167">
    <property type="entry name" value="FAD-bd_PCMH_sub1"/>
</dbReference>
<dbReference type="PANTHER" id="PTHR43762:SF1">
    <property type="entry name" value="D-ARABINONO-1,4-LACTONE OXIDASE"/>
    <property type="match status" value="1"/>
</dbReference>
<dbReference type="GO" id="GO:0003885">
    <property type="term" value="F:D-arabinono-1,4-lactone oxidase activity"/>
    <property type="evidence" value="ECO:0007669"/>
    <property type="project" value="InterPro"/>
</dbReference>
<dbReference type="Gene3D" id="1.10.45.10">
    <property type="entry name" value="Vanillyl-alcohol Oxidase, Chain A, domain 4"/>
    <property type="match status" value="1"/>
</dbReference>
<dbReference type="InterPro" id="IPR010031">
    <property type="entry name" value="FAD_lactone_oxidase-like"/>
</dbReference>
<dbReference type="PANTHER" id="PTHR43762">
    <property type="entry name" value="L-GULONOLACTONE OXIDASE"/>
    <property type="match status" value="1"/>
</dbReference>
<dbReference type="Pfam" id="PF04030">
    <property type="entry name" value="ALO"/>
    <property type="match status" value="1"/>
</dbReference>
<feature type="domain" description="FAD-binding PCMH-type" evidence="2">
    <location>
        <begin position="14"/>
        <end position="177"/>
    </location>
</feature>
<dbReference type="InterPro" id="IPR016169">
    <property type="entry name" value="FAD-bd_PCMH_sub2"/>
</dbReference>
<protein>
    <submittedName>
        <fullName evidence="3">Xylitol oxidase</fullName>
    </submittedName>
</protein>
<keyword evidence="4" id="KW-1185">Reference proteome</keyword>
<name>A0A1H1TIT8_9MICC</name>
<dbReference type="SUPFAM" id="SSF56176">
    <property type="entry name" value="FAD-binding/transporter-associated domain-like"/>
    <property type="match status" value="1"/>
</dbReference>
<keyword evidence="1" id="KW-0560">Oxidoreductase</keyword>
<sequence>MYTTDVGTTWAGTHTFGARRLYLPGSLSEAAEIVGSLDRVRAVGTRHSFNDIADGETMISLVQLEPDVQLDEQARTVSVCSGTRYGVLASWLHDRGWALRNMGSLPHISIGGATATGTHGSGDTNGILSTAVAGVQLINAEGEVLDFDRSHPEFAGIVPSLGALGIITRLTVDIEPTYEVRQDVFRDLPWEAVIGELDTVMAAGYSVSIFTVWDEPTASRVLVKSRLDVDAEVPTELFGAPAMHHGDPELAALGANRTVQGGIPGPWLERLPHFRVDANPSNGDEIQSEYFVDRRHGAAAMDALRGLASEIAPHLIASEIRSTAADNLWLSMAYERPSLAIHFTWLNRPDALTNLLPRIEKVLAPFDARPHWGKTFVAQADLMKTLYPRLPDFQALRNRMDPTGKFSNDYLRRVIGS</sequence>
<dbReference type="RefSeq" id="WP_091717150.1">
    <property type="nucleotide sequence ID" value="NZ_LT629779.1"/>
</dbReference>
<evidence type="ECO:0000313" key="4">
    <source>
        <dbReference type="Proteomes" id="UP000198751"/>
    </source>
</evidence>
<dbReference type="Pfam" id="PF01565">
    <property type="entry name" value="FAD_binding_4"/>
    <property type="match status" value="1"/>
</dbReference>
<evidence type="ECO:0000313" key="3">
    <source>
        <dbReference type="EMBL" id="SDS60177.1"/>
    </source>
</evidence>
<dbReference type="EMBL" id="LT629779">
    <property type="protein sequence ID" value="SDS60177.1"/>
    <property type="molecule type" value="Genomic_DNA"/>
</dbReference>
<dbReference type="InterPro" id="IPR016166">
    <property type="entry name" value="FAD-bd_PCMH"/>
</dbReference>
<dbReference type="PROSITE" id="PS51387">
    <property type="entry name" value="FAD_PCMH"/>
    <property type="match status" value="1"/>
</dbReference>
<dbReference type="InterPro" id="IPR006094">
    <property type="entry name" value="Oxid_FAD_bind_N"/>
</dbReference>
<evidence type="ECO:0000256" key="1">
    <source>
        <dbReference type="ARBA" id="ARBA00023002"/>
    </source>
</evidence>
<dbReference type="OrthoDB" id="9800184at2"/>
<dbReference type="GO" id="GO:0071949">
    <property type="term" value="F:FAD binding"/>
    <property type="evidence" value="ECO:0007669"/>
    <property type="project" value="InterPro"/>
</dbReference>
<dbReference type="Gene3D" id="3.30.43.10">
    <property type="entry name" value="Uridine Diphospho-n-acetylenolpyruvylglucosamine Reductase, domain 2"/>
    <property type="match status" value="1"/>
</dbReference>
<dbReference type="InterPro" id="IPR016171">
    <property type="entry name" value="Vanillyl_alc_oxidase_C-sub2"/>
</dbReference>
<dbReference type="GO" id="GO:0080049">
    <property type="term" value="F:L-gulono-1,4-lactone dehydrogenase activity"/>
    <property type="evidence" value="ECO:0007669"/>
    <property type="project" value="TreeGrafter"/>
</dbReference>
<dbReference type="Proteomes" id="UP000198751">
    <property type="component" value="Chromosome I"/>
</dbReference>
<dbReference type="Gene3D" id="3.30.70.2530">
    <property type="match status" value="1"/>
</dbReference>